<keyword evidence="1" id="KW-0560">Oxidoreductase</keyword>
<accession>A0A7W9EN22</accession>
<proteinExistence type="predicted"/>
<dbReference type="NCBIfam" id="TIGR03122">
    <property type="entry name" value="one_C_dehyd_C"/>
    <property type="match status" value="1"/>
</dbReference>
<dbReference type="GO" id="GO:0046914">
    <property type="term" value="F:transition metal ion binding"/>
    <property type="evidence" value="ECO:0007669"/>
    <property type="project" value="InterPro"/>
</dbReference>
<evidence type="ECO:0000313" key="2">
    <source>
        <dbReference type="Proteomes" id="UP000555546"/>
    </source>
</evidence>
<dbReference type="Gene3D" id="2.160.20.60">
    <property type="entry name" value="Glutamate synthase, alpha subunit, C-terminal domain"/>
    <property type="match status" value="1"/>
</dbReference>
<reference evidence="1 2" key="1">
    <citation type="submission" date="2020-08" db="EMBL/GenBank/DDBJ databases">
        <title>Genomic Encyclopedia of Type Strains, Phase IV (KMG-IV): sequencing the most valuable type-strain genomes for metagenomic binning, comparative biology and taxonomic classification.</title>
        <authorList>
            <person name="Goeker M."/>
        </authorList>
    </citation>
    <scope>NUCLEOTIDE SEQUENCE [LARGE SCALE GENOMIC DNA]</scope>
    <source>
        <strain evidence="1 2">DSM 26944</strain>
    </source>
</reference>
<dbReference type="EMBL" id="JACIJG010000021">
    <property type="protein sequence ID" value="MBB5703994.1"/>
    <property type="molecule type" value="Genomic_DNA"/>
</dbReference>
<evidence type="ECO:0000313" key="1">
    <source>
        <dbReference type="EMBL" id="MBB5703994.1"/>
    </source>
</evidence>
<dbReference type="InterPro" id="IPR017550">
    <property type="entry name" value="Formylmethanofuran_DH_suC"/>
</dbReference>
<dbReference type="EC" id="1.2.7.12" evidence="1"/>
<dbReference type="GO" id="GO:0015948">
    <property type="term" value="P:methanogenesis"/>
    <property type="evidence" value="ECO:0007669"/>
    <property type="project" value="InterPro"/>
</dbReference>
<comment type="caution">
    <text evidence="1">The sequence shown here is derived from an EMBL/GenBank/DDBJ whole genome shotgun (WGS) entry which is preliminary data.</text>
</comment>
<protein>
    <submittedName>
        <fullName evidence="1">Formylmethanofuran dehydrogenase subunit C</fullName>
        <ecNumber evidence="1">1.2.7.12</ecNumber>
    </submittedName>
</protein>
<dbReference type="InterPro" id="IPR036485">
    <property type="entry name" value="Glu_synth_asu_C_sf"/>
</dbReference>
<keyword evidence="2" id="KW-1185">Reference proteome</keyword>
<sequence>MKPLVFTLRSAPEERLDLSCLTPDRLKDMQVTDMARLEIGTRRVPVRVGDVFAISGEDSANIVFSGGSSRFDCIGAGMSTGAIRIEGDVGARVGRKMSGGHIVVAGQAGIEAGSGMSGGRLEIEGSAGDSAGGPLAGEMQGMSGGLLIIRGKAGHKTGERMRRGVIAVLGGCGDYAGLEMVAGTIVVSGPVGQMPGHLMKRGSLLFDRRPEHLSPTFVDCGPVDTPFTTLFDRYLIREGICAGPLLGARPAKFGGDNGVSGKGEILFRQGR</sequence>
<dbReference type="SUPFAM" id="SSF69336">
    <property type="entry name" value="Alpha subunit of glutamate synthase, C-terminal domain"/>
    <property type="match status" value="1"/>
</dbReference>
<gene>
    <name evidence="1" type="ORF">FHS76_003909</name>
</gene>
<dbReference type="PANTHER" id="PTHR39673:SF5">
    <property type="entry name" value="TUNGSTEN-CONTAINING FORMYLMETHANOFURAN DEHYDROGENASE 2 SUBUNIT C"/>
    <property type="match status" value="1"/>
</dbReference>
<dbReference type="AlphaFoldDB" id="A0A7W9EN22"/>
<name>A0A7W9EN22_9HYPH</name>
<dbReference type="RefSeq" id="WP_183656728.1">
    <property type="nucleotide sequence ID" value="NZ_JACIJG010000021.1"/>
</dbReference>
<dbReference type="GO" id="GO:0018493">
    <property type="term" value="F:formylmethanofuran dehydrogenase activity"/>
    <property type="evidence" value="ECO:0007669"/>
    <property type="project" value="UniProtKB-EC"/>
</dbReference>
<dbReference type="Proteomes" id="UP000555546">
    <property type="component" value="Unassembled WGS sequence"/>
</dbReference>
<dbReference type="PANTHER" id="PTHR39673">
    <property type="entry name" value="TUNGSTEN FORMYLMETHANOFURAN DEHYDROGENASE, SUBUNIT C (FWDC)"/>
    <property type="match status" value="1"/>
</dbReference>
<organism evidence="1 2">
    <name type="scientific">Brucella daejeonensis</name>
    <dbReference type="NCBI Taxonomy" id="659015"/>
    <lineage>
        <taxon>Bacteria</taxon>
        <taxon>Pseudomonadati</taxon>
        <taxon>Pseudomonadota</taxon>
        <taxon>Alphaproteobacteria</taxon>
        <taxon>Hyphomicrobiales</taxon>
        <taxon>Brucellaceae</taxon>
        <taxon>Brucella/Ochrobactrum group</taxon>
        <taxon>Brucella</taxon>
    </lineage>
</organism>